<sequence>MSSISVVKNGTSSIHIAMFPWLPFGHVNPFIQLSNQLAANGYTISFLTTRDNLPKIEPHNHFPDQIHIVPLDVKPPPPFPAMGQPPPSSAGAPPPADSNSPGLALLQLILATDSLEDEVESQLALIKPDIIIYEFAHYIPAIANRLGIKSAFYCVTSATAVAYHLVPACQPKSVDDLTHPPPGHPPSKISLQHFEAQQFMLAFARFGGGLTFHERITTAMSGSDLIIMKTSKEMESKYCNYIKEQYKKPLVLAGLSLPEPETDDLEDRWESWLGQFAPESVLYVSFGSQDVLSKEQITELVLGLEESGVPFMAVLKFPGDAPQEEILPEGFTERVKGRGLIHSGWVRQQLLLSHKSVGGYLSHSGFGSLAEAMSSNCQLVLLPMKGDQFLNARLMSRDLKIGVEVPRDPVDGKFTREDVCKAVKSLMVEVDGEVGKEIRGNHAKLRDMLLDKETQSGYLEQVLEELEKLAKGV</sequence>
<dbReference type="PROSITE" id="PS00375">
    <property type="entry name" value="UDPGT"/>
    <property type="match status" value="1"/>
</dbReference>
<dbReference type="AlphaFoldDB" id="A0A8B0H7I2"/>
<accession>A0A8B0H7I2</accession>
<feature type="region of interest" description="Disordered" evidence="5">
    <location>
        <begin position="77"/>
        <end position="98"/>
    </location>
</feature>
<evidence type="ECO:0000313" key="6">
    <source>
        <dbReference type="EMBL" id="QTU90761.1"/>
    </source>
</evidence>
<dbReference type="EMBL" id="MT547757">
    <property type="protein sequence ID" value="QTU90761.1"/>
    <property type="molecule type" value="mRNA"/>
</dbReference>
<dbReference type="SMR" id="A0A8B0H7I2"/>
<evidence type="ECO:0000256" key="2">
    <source>
        <dbReference type="ARBA" id="ARBA00022679"/>
    </source>
</evidence>
<dbReference type="InterPro" id="IPR035595">
    <property type="entry name" value="UDP_glycos_trans_CS"/>
</dbReference>
<proteinExistence type="evidence at transcript level"/>
<organism evidence="6">
    <name type="scientific">Epimedium koreanum</name>
    <dbReference type="NCBI Taxonomy" id="63351"/>
    <lineage>
        <taxon>Eukaryota</taxon>
        <taxon>Viridiplantae</taxon>
        <taxon>Streptophyta</taxon>
        <taxon>Embryophyta</taxon>
        <taxon>Tracheophyta</taxon>
        <taxon>Spermatophyta</taxon>
        <taxon>Magnoliopsida</taxon>
        <taxon>Ranunculales</taxon>
        <taxon>Berberidaceae</taxon>
        <taxon>Podophylloideae</taxon>
        <taxon>Epimedieae</taxon>
        <taxon>Epimedium</taxon>
    </lineage>
</organism>
<dbReference type="CDD" id="cd03784">
    <property type="entry name" value="GT1_Gtf-like"/>
    <property type="match status" value="1"/>
</dbReference>
<feature type="compositionally biased region" description="Pro residues" evidence="5">
    <location>
        <begin position="77"/>
        <end position="96"/>
    </location>
</feature>
<dbReference type="InterPro" id="IPR002213">
    <property type="entry name" value="UDP_glucos_trans"/>
</dbReference>
<comment type="similarity">
    <text evidence="1 3">Belongs to the UDP-glycosyltransferase family.</text>
</comment>
<evidence type="ECO:0000256" key="4">
    <source>
        <dbReference type="RuleBase" id="RU362057"/>
    </source>
</evidence>
<dbReference type="PANTHER" id="PTHR48049:SF84">
    <property type="entry name" value="UDP-GLYCOSYLTRANSFERASE 79A6"/>
    <property type="match status" value="1"/>
</dbReference>
<dbReference type="Pfam" id="PF00201">
    <property type="entry name" value="UDPGT"/>
    <property type="match status" value="1"/>
</dbReference>
<keyword evidence="3" id="KW-0328">Glycosyltransferase</keyword>
<dbReference type="InterPro" id="IPR050481">
    <property type="entry name" value="UDP-glycosyltransf_plant"/>
</dbReference>
<evidence type="ECO:0000256" key="1">
    <source>
        <dbReference type="ARBA" id="ARBA00009995"/>
    </source>
</evidence>
<evidence type="ECO:0000256" key="5">
    <source>
        <dbReference type="SAM" id="MobiDB-lite"/>
    </source>
</evidence>
<dbReference type="FunFam" id="3.40.50.2000:FF:000037">
    <property type="entry name" value="Glycosyltransferase"/>
    <property type="match status" value="1"/>
</dbReference>
<dbReference type="Gene3D" id="3.40.50.2000">
    <property type="entry name" value="Glycogen Phosphorylase B"/>
    <property type="match status" value="2"/>
</dbReference>
<dbReference type="SUPFAM" id="SSF53756">
    <property type="entry name" value="UDP-Glycosyltransferase/glycogen phosphorylase"/>
    <property type="match status" value="1"/>
</dbReference>
<dbReference type="EC" id="2.4.1.-" evidence="4"/>
<dbReference type="PANTHER" id="PTHR48049">
    <property type="entry name" value="GLYCOSYLTRANSFERASE"/>
    <property type="match status" value="1"/>
</dbReference>
<evidence type="ECO:0000256" key="3">
    <source>
        <dbReference type="RuleBase" id="RU003718"/>
    </source>
</evidence>
<protein>
    <recommendedName>
        <fullName evidence="4">Glycosyltransferase</fullName>
        <ecNumber evidence="4">2.4.1.-</ecNumber>
    </recommendedName>
</protein>
<reference evidence="6" key="1">
    <citation type="journal article" name="Biochem. Eng. J.">
        <title>Identification and characterization of three flavonoid 3-O-glycosyltransferases from Epimedium koreanum Nakai.</title>
        <authorList>
            <person name="Lyu Y."/>
            <person name="Liu S."/>
            <person name="Gao S."/>
            <person name="Zhou J."/>
        </authorList>
    </citation>
    <scope>NUCLEOTIDE SEQUENCE</scope>
</reference>
<name>A0A8B0H7I2_9MAGN</name>
<keyword evidence="2 3" id="KW-0808">Transferase</keyword>
<dbReference type="GO" id="GO:0035251">
    <property type="term" value="F:UDP-glucosyltransferase activity"/>
    <property type="evidence" value="ECO:0007669"/>
    <property type="project" value="InterPro"/>
</dbReference>